<proteinExistence type="predicted"/>
<reference evidence="2" key="1">
    <citation type="submission" date="2016-11" db="UniProtKB">
        <authorList>
            <consortium name="WormBaseParasite"/>
        </authorList>
    </citation>
    <scope>IDENTIFICATION</scope>
    <source>
        <strain evidence="2">KR3021</strain>
    </source>
</reference>
<organism evidence="1 2">
    <name type="scientific">Rhabditophanes sp. KR3021</name>
    <dbReference type="NCBI Taxonomy" id="114890"/>
    <lineage>
        <taxon>Eukaryota</taxon>
        <taxon>Metazoa</taxon>
        <taxon>Ecdysozoa</taxon>
        <taxon>Nematoda</taxon>
        <taxon>Chromadorea</taxon>
        <taxon>Rhabditida</taxon>
        <taxon>Tylenchina</taxon>
        <taxon>Panagrolaimomorpha</taxon>
        <taxon>Strongyloidoidea</taxon>
        <taxon>Alloionematidae</taxon>
        <taxon>Rhabditophanes</taxon>
    </lineage>
</organism>
<evidence type="ECO:0000313" key="2">
    <source>
        <dbReference type="WBParaSite" id="RSKR_0000021800.1"/>
    </source>
</evidence>
<evidence type="ECO:0000313" key="1">
    <source>
        <dbReference type="Proteomes" id="UP000095286"/>
    </source>
</evidence>
<name>A0AC35TG48_9BILA</name>
<accession>A0AC35TG48</accession>
<dbReference type="Proteomes" id="UP000095286">
    <property type="component" value="Unplaced"/>
</dbReference>
<protein>
    <submittedName>
        <fullName evidence="2">Guanylate cyclase</fullName>
    </submittedName>
</protein>
<sequence>MTETHKPSPDSEEPSSPTIAAVNNKYQLKDFHAYGSTVGVIHNPEVVLRAYNNGQRTATKAVNVAILDSDPATILACKTAISHATTNGDCLKDVTLINDNACNAQDIAGGTSNGGAMVYENYSKAMIGPRCYDENYDLSRLSYFWNLPFFDRNGNVLSTYDNSLNPTVSHVSMTAASTMALSLIRFMQSYKFRDVLFFGPVALSDHFLSRHAVVAQYMKSFDNTINITTISVTDEDASGRGVVDLELITPTQLIVIDSSFAKFPSIVANLNLPDLFSYGYLVVILCAEVPTICGKPSQSAFEDSKALLLGPYIENYSDISSKIKSYSGDSFNNATCIDYMTTYLSCYSLCIGSKEVTDWNGKSFTNALKGKIMKTNLGSFTFDQMPEIMTSQVFQYFTKGQDTMVTVAVSVPQASSCLNNKCFDMVINISNVTNNFWPSKGQFPTHCGLSGSCAYYWPYILGACIFATLLVLVIAGWFYSRHRRLRAYRNNWRIMSANMKIIENTASKSRSKATEGVASKRRVIKDYAIIEAAKAEYIEIDQHRFISWAKPELKYLFEMKKLSNNNLTSFLGINFNENQKLKDLLEDTDFTMDEIFKAAFLRDIIRGLEFLQKSFIGIHGLLTLDNCMIDNHWVLKLSKFGITNIFHNLVTDKVLEIRETIPIKTYTFIAPENLNNVEVFRGFPMGTMPGDVYSFGIILYHLYYKLSPYHNADLSNKPLYEAIQKGQRRPELDKHDNSKLAKLIEACIHPTPHLRPTIKEISKIVTDVYNAHQGTLAEQMISVNEKYVLNLERTVADRTETLREMKDRVDAILGGMLPPSILATLKEKGKVIPRMFESATVCFVQLCNFADFMEHSTPSQVTAFLNDSFNMFDEVIDQRDAYKVETIGETYMIVSGVPIENGDKHVFEIAEIALMLRDNSLKFVLSKSPEWKLEIRIGFHMGTIAAGIIGLKAPRYCLFGDTVNFASRMQSNCPPNQIQLSEVTANMLMKNEDYKLTKRGIVQVKGKGDVNTYWLNEHLHHDIKDNDFKYPEVTKQDQEVALLDFLSGPRPTTMHNLNEILKANPRIGTSRARKALLQHN</sequence>
<dbReference type="WBParaSite" id="RSKR_0000021800.1">
    <property type="protein sequence ID" value="RSKR_0000021800.1"/>
    <property type="gene ID" value="RSKR_0000021800"/>
</dbReference>